<evidence type="ECO:0000313" key="3">
    <source>
        <dbReference type="EMBL" id="JAB70516.1"/>
    </source>
</evidence>
<dbReference type="PANTHER" id="PTHR10334">
    <property type="entry name" value="CYSTEINE-RICH SECRETORY PROTEIN-RELATED"/>
    <property type="match status" value="1"/>
</dbReference>
<protein>
    <submittedName>
        <fullName evidence="3">Putative scp gapr-1 like scp-like extracellular protein</fullName>
    </submittedName>
</protein>
<dbReference type="InterPro" id="IPR014044">
    <property type="entry name" value="CAP_dom"/>
</dbReference>
<proteinExistence type="evidence at transcript level"/>
<feature type="chain" id="PRO_5004736610" evidence="1">
    <location>
        <begin position="24"/>
        <end position="192"/>
    </location>
</feature>
<accession>V5ICC0</accession>
<feature type="domain" description="SCP" evidence="2">
    <location>
        <begin position="43"/>
        <end position="181"/>
    </location>
</feature>
<evidence type="ECO:0000259" key="2">
    <source>
        <dbReference type="SMART" id="SM00198"/>
    </source>
</evidence>
<keyword evidence="1" id="KW-0732">Signal</keyword>
<reference evidence="3" key="1">
    <citation type="journal article" date="2015" name="Sci. Rep.">
        <title>Tissue- and time-dependent transcription in Ixodes ricinus salivary glands and midguts when blood feeding on the vertebrate host.</title>
        <authorList>
            <person name="Kotsyfakis M."/>
            <person name="Schwarz A."/>
            <person name="Erhart J."/>
            <person name="Ribeiro J.M."/>
        </authorList>
    </citation>
    <scope>NUCLEOTIDE SEQUENCE</scope>
    <source>
        <tissue evidence="3">Salivary gland and midgut</tissue>
    </source>
</reference>
<name>V5ICC0_IXORI</name>
<evidence type="ECO:0000256" key="1">
    <source>
        <dbReference type="SAM" id="SignalP"/>
    </source>
</evidence>
<dbReference type="InterPro" id="IPR002413">
    <property type="entry name" value="V5_allergen-like"/>
</dbReference>
<dbReference type="EMBL" id="GANP01013952">
    <property type="protein sequence ID" value="JAB70516.1"/>
    <property type="molecule type" value="mRNA"/>
</dbReference>
<dbReference type="AlphaFoldDB" id="V5ICC0"/>
<dbReference type="PRINTS" id="PR00838">
    <property type="entry name" value="V5ALLERGEN"/>
</dbReference>
<dbReference type="Pfam" id="PF00188">
    <property type="entry name" value="CAP"/>
    <property type="match status" value="1"/>
</dbReference>
<sequence>MSTSLYTLILFAIMLLIISEGTAKKQREERHLRSTPPKNENHRFHQLCRHEHNKYRKLHHVKILRTNSTLYIKARGWASYLSKLDITTDVPHEYTPGIGENIYWMTNAQKPYTQYAEKAVQYWYAENKDYNYDTGRFSPNTAHFTQMVWKSTTQVGCGYNVSRTLTLFVVCKYFPQGNIAGQYQSNVLRPSQ</sequence>
<dbReference type="InterPro" id="IPR035940">
    <property type="entry name" value="CAP_sf"/>
</dbReference>
<dbReference type="InterPro" id="IPR034113">
    <property type="entry name" value="SCP_GAPR1-like"/>
</dbReference>
<dbReference type="SMART" id="SM00198">
    <property type="entry name" value="SCP"/>
    <property type="match status" value="1"/>
</dbReference>
<dbReference type="SUPFAM" id="SSF55797">
    <property type="entry name" value="PR-1-like"/>
    <property type="match status" value="1"/>
</dbReference>
<organism evidence="3">
    <name type="scientific">Ixodes ricinus</name>
    <name type="common">Common tick</name>
    <name type="synonym">Acarus ricinus</name>
    <dbReference type="NCBI Taxonomy" id="34613"/>
    <lineage>
        <taxon>Eukaryota</taxon>
        <taxon>Metazoa</taxon>
        <taxon>Ecdysozoa</taxon>
        <taxon>Arthropoda</taxon>
        <taxon>Chelicerata</taxon>
        <taxon>Arachnida</taxon>
        <taxon>Acari</taxon>
        <taxon>Parasitiformes</taxon>
        <taxon>Ixodida</taxon>
        <taxon>Ixodoidea</taxon>
        <taxon>Ixodidae</taxon>
        <taxon>Ixodinae</taxon>
        <taxon>Ixodes</taxon>
    </lineage>
</organism>
<dbReference type="FunFam" id="3.40.33.10:FF:000010">
    <property type="entry name" value="Predicted protein"/>
    <property type="match status" value="1"/>
</dbReference>
<dbReference type="CDD" id="cd05382">
    <property type="entry name" value="CAP_GAPR1-like"/>
    <property type="match status" value="1"/>
</dbReference>
<dbReference type="Gene3D" id="3.40.33.10">
    <property type="entry name" value="CAP"/>
    <property type="match status" value="1"/>
</dbReference>
<dbReference type="PRINTS" id="PR00837">
    <property type="entry name" value="V5TPXLIKE"/>
</dbReference>
<dbReference type="InterPro" id="IPR001283">
    <property type="entry name" value="CRISP-related"/>
</dbReference>
<feature type="signal peptide" evidence="1">
    <location>
        <begin position="1"/>
        <end position="23"/>
    </location>
</feature>